<evidence type="ECO:0000313" key="3">
    <source>
        <dbReference type="Proteomes" id="UP001451303"/>
    </source>
</evidence>
<name>A0ABR3DQN0_NEUIN</name>
<keyword evidence="1" id="KW-1133">Transmembrane helix</keyword>
<dbReference type="EMBL" id="JAVLET010000001">
    <property type="protein sequence ID" value="KAL0474213.1"/>
    <property type="molecule type" value="Genomic_DNA"/>
</dbReference>
<keyword evidence="1" id="KW-0472">Membrane</keyword>
<evidence type="ECO:0000256" key="1">
    <source>
        <dbReference type="SAM" id="Phobius"/>
    </source>
</evidence>
<dbReference type="Proteomes" id="UP001451303">
    <property type="component" value="Unassembled WGS sequence"/>
</dbReference>
<gene>
    <name evidence="2" type="ORF">QR685DRAFT_430348</name>
</gene>
<organism evidence="2 3">
    <name type="scientific">Neurospora intermedia</name>
    <dbReference type="NCBI Taxonomy" id="5142"/>
    <lineage>
        <taxon>Eukaryota</taxon>
        <taxon>Fungi</taxon>
        <taxon>Dikarya</taxon>
        <taxon>Ascomycota</taxon>
        <taxon>Pezizomycotina</taxon>
        <taxon>Sordariomycetes</taxon>
        <taxon>Sordariomycetidae</taxon>
        <taxon>Sordariales</taxon>
        <taxon>Sordariaceae</taxon>
        <taxon>Neurospora</taxon>
    </lineage>
</organism>
<proteinExistence type="predicted"/>
<sequence length="66" mass="7380">MQLPPPTFSRVRPWFKTSVAVGVAEAFFFIPVTSIVQTLYYKATGKFDPSRLTAQEYGRLALHGTS</sequence>
<accession>A0ABR3DQN0</accession>
<keyword evidence="1" id="KW-0812">Transmembrane</keyword>
<evidence type="ECO:0000313" key="2">
    <source>
        <dbReference type="EMBL" id="KAL0474213.1"/>
    </source>
</evidence>
<reference evidence="2 3" key="1">
    <citation type="submission" date="2023-09" db="EMBL/GenBank/DDBJ databases">
        <title>Multi-omics analysis of a traditional fermented food reveals byproduct-associated fungal strains for waste-to-food upcycling.</title>
        <authorList>
            <consortium name="Lawrence Berkeley National Laboratory"/>
            <person name="Rekdal V.M."/>
            <person name="Villalobos-Escobedo J.M."/>
            <person name="Rodriguez-Valeron N."/>
            <person name="Garcia M.O."/>
            <person name="Vasquez D.P."/>
            <person name="Damayanti I."/>
            <person name="Sorensen P.M."/>
            <person name="Baidoo E.E."/>
            <person name="De Carvalho A.C."/>
            <person name="Riley R."/>
            <person name="Lipzen A."/>
            <person name="He G."/>
            <person name="Yan M."/>
            <person name="Haridas S."/>
            <person name="Daum C."/>
            <person name="Yoshinaga Y."/>
            <person name="Ng V."/>
            <person name="Grigoriev I.V."/>
            <person name="Munk R."/>
            <person name="Nuraida L."/>
            <person name="Wijaya C.H."/>
            <person name="Morales P.-C."/>
            <person name="Keasling J.D."/>
        </authorList>
    </citation>
    <scope>NUCLEOTIDE SEQUENCE [LARGE SCALE GENOMIC DNA]</scope>
    <source>
        <strain evidence="2 3">FGSC 2613</strain>
    </source>
</reference>
<protein>
    <submittedName>
        <fullName evidence="2">Uncharacterized protein</fullName>
    </submittedName>
</protein>
<feature type="transmembrane region" description="Helical" evidence="1">
    <location>
        <begin position="20"/>
        <end position="41"/>
    </location>
</feature>
<comment type="caution">
    <text evidence="2">The sequence shown here is derived from an EMBL/GenBank/DDBJ whole genome shotgun (WGS) entry which is preliminary data.</text>
</comment>
<keyword evidence="3" id="KW-1185">Reference proteome</keyword>